<dbReference type="Gene3D" id="1.10.287.630">
    <property type="entry name" value="Helix hairpin bin"/>
    <property type="match status" value="1"/>
</dbReference>
<feature type="compositionally biased region" description="Low complexity" evidence="1">
    <location>
        <begin position="656"/>
        <end position="665"/>
    </location>
</feature>
<evidence type="ECO:0000256" key="2">
    <source>
        <dbReference type="SAM" id="Phobius"/>
    </source>
</evidence>
<sequence>MLELSSSEGPSDGSFSNTSSRRQQKGSSPSFFMGSSAKSLFGGITGDGSHTKNHSKKTLHLRRSETEENRHRNSVKLEGLVHQYHLRDTIENQSDTKMTMSLINSAMSLKDDHRTFHYFLAMTAVYAGFIVPWTAAFSNSAFSITASQTVYVTDFLFGVDFLGVTKEKFDLWKSASLTETENTFPVTRTVLAVLFSAFNFLPFNAVVQLQDKGMWTFTGNLAMLQVISRLRFAMKSRTAMTDRSGSLHKFQHVFAKLLKTMVFMMLLLHFFCCTWIMVCKLHCVDYFAELEALSSNSSAVEDEDVFAIRDSHDGSCWFARDTYGDDSIVVDAWRTSYRDSHLYFRTLFLSTAMFVGGENIEPVNTIESGVGFIGVILGVAFTAIFYGQTMSLIHSLDSRGHEFRKKMENIGETMEYLNLPTRLKERINLYYWYAWSKSGSAASSKGTGQFLTELSEPLAMEVQLICHSNVIGNIPFFQNADSAVIRRVLDKIIPELFLPGDYIFRHGDTANKLYMIQSGEVEILDDQGLHLVTLGEGKYFGEVSLLTDLRRTASAKAIGYCTTDTLSKESFNEIRAQFEDFNESIVELSESNQYTFNHSDISGGGRELLEDFQSRSKSGPLHSFSEEDGDEKGDDDDGKGHPNPLHTSKSGRKIRTSTSTSPTSSEVQAKMDHARSYTRTSSRLVALSNSSYPSHHASISESDVRKIIADEVGKEMRAMREFFTKEHAKIANSIEVAATAKQPRGSSKAAMGLGPSRKALT</sequence>
<evidence type="ECO:0000256" key="1">
    <source>
        <dbReference type="SAM" id="MobiDB-lite"/>
    </source>
</evidence>
<feature type="compositionally biased region" description="Low complexity" evidence="1">
    <location>
        <begin position="1"/>
        <end position="16"/>
    </location>
</feature>
<feature type="region of interest" description="Disordered" evidence="1">
    <location>
        <begin position="738"/>
        <end position="761"/>
    </location>
</feature>
<keyword evidence="2" id="KW-0812">Transmembrane</keyword>
<gene>
    <name evidence="4" type="ORF">TrST_g6416</name>
</gene>
<dbReference type="Gene3D" id="2.60.120.10">
    <property type="entry name" value="Jelly Rolls"/>
    <property type="match status" value="1"/>
</dbReference>
<evidence type="ECO:0000313" key="4">
    <source>
        <dbReference type="EMBL" id="GMH95683.1"/>
    </source>
</evidence>
<dbReference type="PROSITE" id="PS00889">
    <property type="entry name" value="CNMP_BINDING_2"/>
    <property type="match status" value="1"/>
</dbReference>
<feature type="compositionally biased region" description="Acidic residues" evidence="1">
    <location>
        <begin position="626"/>
        <end position="637"/>
    </location>
</feature>
<dbReference type="GO" id="GO:0005249">
    <property type="term" value="F:voltage-gated potassium channel activity"/>
    <property type="evidence" value="ECO:0007669"/>
    <property type="project" value="TreeGrafter"/>
</dbReference>
<protein>
    <recommendedName>
        <fullName evidence="3">Cyclic nucleotide-binding domain-containing protein</fullName>
    </recommendedName>
</protein>
<dbReference type="InterPro" id="IPR000595">
    <property type="entry name" value="cNMP-bd_dom"/>
</dbReference>
<dbReference type="OrthoDB" id="421226at2759"/>
<evidence type="ECO:0000313" key="5">
    <source>
        <dbReference type="Proteomes" id="UP001165085"/>
    </source>
</evidence>
<feature type="region of interest" description="Disordered" evidence="1">
    <location>
        <begin position="612"/>
        <end position="680"/>
    </location>
</feature>
<feature type="compositionally biased region" description="Basic residues" evidence="1">
    <location>
        <begin position="51"/>
        <end position="61"/>
    </location>
</feature>
<dbReference type="PANTHER" id="PTHR45689:SF5">
    <property type="entry name" value="I[[H]] CHANNEL, ISOFORM E"/>
    <property type="match status" value="1"/>
</dbReference>
<feature type="compositionally biased region" description="Polar residues" evidence="1">
    <location>
        <begin position="17"/>
        <end position="30"/>
    </location>
</feature>
<feature type="transmembrane region" description="Helical" evidence="2">
    <location>
        <begin position="186"/>
        <end position="207"/>
    </location>
</feature>
<feature type="region of interest" description="Disordered" evidence="1">
    <location>
        <begin position="43"/>
        <end position="71"/>
    </location>
</feature>
<dbReference type="SUPFAM" id="SSF81324">
    <property type="entry name" value="Voltage-gated potassium channels"/>
    <property type="match status" value="1"/>
</dbReference>
<evidence type="ECO:0000259" key="3">
    <source>
        <dbReference type="PROSITE" id="PS50042"/>
    </source>
</evidence>
<name>A0A9W7EZN8_9STRA</name>
<dbReference type="InterPro" id="IPR051413">
    <property type="entry name" value="K/Na_HCN_channel"/>
</dbReference>
<dbReference type="GO" id="GO:0098855">
    <property type="term" value="C:HCN channel complex"/>
    <property type="evidence" value="ECO:0007669"/>
    <property type="project" value="TreeGrafter"/>
</dbReference>
<keyword evidence="2" id="KW-0472">Membrane</keyword>
<dbReference type="EMBL" id="BRXY01000448">
    <property type="protein sequence ID" value="GMH95683.1"/>
    <property type="molecule type" value="Genomic_DNA"/>
</dbReference>
<dbReference type="GO" id="GO:0035725">
    <property type="term" value="P:sodium ion transmembrane transport"/>
    <property type="evidence" value="ECO:0007669"/>
    <property type="project" value="TreeGrafter"/>
</dbReference>
<dbReference type="CDD" id="cd00038">
    <property type="entry name" value="CAP_ED"/>
    <property type="match status" value="1"/>
</dbReference>
<feature type="compositionally biased region" description="Basic and acidic residues" evidence="1">
    <location>
        <begin position="62"/>
        <end position="71"/>
    </location>
</feature>
<feature type="transmembrane region" description="Helical" evidence="2">
    <location>
        <begin position="141"/>
        <end position="165"/>
    </location>
</feature>
<dbReference type="Proteomes" id="UP001165085">
    <property type="component" value="Unassembled WGS sequence"/>
</dbReference>
<dbReference type="InterPro" id="IPR014710">
    <property type="entry name" value="RmlC-like_jellyroll"/>
</dbReference>
<keyword evidence="2" id="KW-1133">Transmembrane helix</keyword>
<keyword evidence="5" id="KW-1185">Reference proteome</keyword>
<feature type="domain" description="Cyclic nucleotide-binding" evidence="3">
    <location>
        <begin position="476"/>
        <end position="574"/>
    </location>
</feature>
<dbReference type="SMART" id="SM00100">
    <property type="entry name" value="cNMP"/>
    <property type="match status" value="1"/>
</dbReference>
<organism evidence="4 5">
    <name type="scientific">Triparma strigata</name>
    <dbReference type="NCBI Taxonomy" id="1606541"/>
    <lineage>
        <taxon>Eukaryota</taxon>
        <taxon>Sar</taxon>
        <taxon>Stramenopiles</taxon>
        <taxon>Ochrophyta</taxon>
        <taxon>Bolidophyceae</taxon>
        <taxon>Parmales</taxon>
        <taxon>Triparmaceae</taxon>
        <taxon>Triparma</taxon>
    </lineage>
</organism>
<accession>A0A9W7EZN8</accession>
<dbReference type="Pfam" id="PF00027">
    <property type="entry name" value="cNMP_binding"/>
    <property type="match status" value="1"/>
</dbReference>
<proteinExistence type="predicted"/>
<dbReference type="InterPro" id="IPR018490">
    <property type="entry name" value="cNMP-bd_dom_sf"/>
</dbReference>
<dbReference type="InterPro" id="IPR018488">
    <property type="entry name" value="cNMP-bd_CS"/>
</dbReference>
<dbReference type="SUPFAM" id="SSF51206">
    <property type="entry name" value="cAMP-binding domain-like"/>
    <property type="match status" value="1"/>
</dbReference>
<dbReference type="PROSITE" id="PS50042">
    <property type="entry name" value="CNMP_BINDING_3"/>
    <property type="match status" value="1"/>
</dbReference>
<reference evidence="5" key="1">
    <citation type="journal article" date="2023" name="Commun. Biol.">
        <title>Genome analysis of Parmales, the sister group of diatoms, reveals the evolutionary specialization of diatoms from phago-mixotrophs to photoautotrophs.</title>
        <authorList>
            <person name="Ban H."/>
            <person name="Sato S."/>
            <person name="Yoshikawa S."/>
            <person name="Yamada K."/>
            <person name="Nakamura Y."/>
            <person name="Ichinomiya M."/>
            <person name="Sato N."/>
            <person name="Blanc-Mathieu R."/>
            <person name="Endo H."/>
            <person name="Kuwata A."/>
            <person name="Ogata H."/>
        </authorList>
    </citation>
    <scope>NUCLEOTIDE SEQUENCE [LARGE SCALE GENOMIC DNA]</scope>
    <source>
        <strain evidence="5">NIES 3701</strain>
    </source>
</reference>
<dbReference type="PANTHER" id="PTHR45689">
    <property type="entry name" value="I[[H]] CHANNEL, ISOFORM E"/>
    <property type="match status" value="1"/>
</dbReference>
<comment type="caution">
    <text evidence="4">The sequence shown here is derived from an EMBL/GenBank/DDBJ whole genome shotgun (WGS) entry which is preliminary data.</text>
</comment>
<dbReference type="GO" id="GO:0003254">
    <property type="term" value="P:regulation of membrane depolarization"/>
    <property type="evidence" value="ECO:0007669"/>
    <property type="project" value="TreeGrafter"/>
</dbReference>
<dbReference type="AlphaFoldDB" id="A0A9W7EZN8"/>
<feature type="transmembrane region" description="Helical" evidence="2">
    <location>
        <begin position="253"/>
        <end position="278"/>
    </location>
</feature>
<feature type="transmembrane region" description="Helical" evidence="2">
    <location>
        <begin position="116"/>
        <end position="135"/>
    </location>
</feature>
<feature type="region of interest" description="Disordered" evidence="1">
    <location>
        <begin position="1"/>
        <end position="31"/>
    </location>
</feature>